<evidence type="ECO:0000256" key="1">
    <source>
        <dbReference type="ARBA" id="ARBA00022723"/>
    </source>
</evidence>
<organism evidence="3 4">
    <name type="scientific">Janthinobacterium lividum</name>
    <dbReference type="NCBI Taxonomy" id="29581"/>
    <lineage>
        <taxon>Bacteria</taxon>
        <taxon>Pseudomonadati</taxon>
        <taxon>Pseudomonadota</taxon>
        <taxon>Betaproteobacteria</taxon>
        <taxon>Burkholderiales</taxon>
        <taxon>Oxalobacteraceae</taxon>
        <taxon>Janthinobacterium</taxon>
    </lineage>
</organism>
<dbReference type="SUPFAM" id="SSF54593">
    <property type="entry name" value="Glyoxalase/Bleomycin resistance protein/Dihydroxybiphenyl dioxygenase"/>
    <property type="match status" value="1"/>
</dbReference>
<dbReference type="PROSITE" id="PS51819">
    <property type="entry name" value="VOC"/>
    <property type="match status" value="1"/>
</dbReference>
<dbReference type="GO" id="GO:0004493">
    <property type="term" value="F:methylmalonyl-CoA epimerase activity"/>
    <property type="evidence" value="ECO:0007669"/>
    <property type="project" value="TreeGrafter"/>
</dbReference>
<dbReference type="Gene3D" id="3.10.180.10">
    <property type="entry name" value="2,3-Dihydroxybiphenyl 1,2-Dioxygenase, domain 1"/>
    <property type="match status" value="1"/>
</dbReference>
<dbReference type="InterPro" id="IPR004360">
    <property type="entry name" value="Glyas_Fos-R_dOase_dom"/>
</dbReference>
<accession>A0AB38C721</accession>
<feature type="domain" description="VOC" evidence="2">
    <location>
        <begin position="5"/>
        <end position="143"/>
    </location>
</feature>
<dbReference type="EMBL" id="FPKH01000001">
    <property type="protein sequence ID" value="SFX44935.1"/>
    <property type="molecule type" value="Genomic_DNA"/>
</dbReference>
<dbReference type="AlphaFoldDB" id="A0AB38C721"/>
<dbReference type="PANTHER" id="PTHR43048:SF5">
    <property type="entry name" value="BLR5325 PROTEIN"/>
    <property type="match status" value="1"/>
</dbReference>
<dbReference type="Pfam" id="PF00903">
    <property type="entry name" value="Glyoxalase"/>
    <property type="match status" value="1"/>
</dbReference>
<dbReference type="CDD" id="cd08353">
    <property type="entry name" value="VOC_like"/>
    <property type="match status" value="1"/>
</dbReference>
<dbReference type="GO" id="GO:0046491">
    <property type="term" value="P:L-methylmalonyl-CoA metabolic process"/>
    <property type="evidence" value="ECO:0007669"/>
    <property type="project" value="TreeGrafter"/>
</dbReference>
<comment type="caution">
    <text evidence="3">The sequence shown here is derived from an EMBL/GenBank/DDBJ whole genome shotgun (WGS) entry which is preliminary data.</text>
</comment>
<name>A0AB38C721_9BURK</name>
<dbReference type="PANTHER" id="PTHR43048">
    <property type="entry name" value="METHYLMALONYL-COA EPIMERASE"/>
    <property type="match status" value="1"/>
</dbReference>
<dbReference type="Proteomes" id="UP000182489">
    <property type="component" value="Unassembled WGS sequence"/>
</dbReference>
<protein>
    <submittedName>
        <fullName evidence="3">Catechol 2,3-dioxygenase</fullName>
    </submittedName>
</protein>
<gene>
    <name evidence="3" type="ORF">SAMN03097694_2238</name>
</gene>
<proteinExistence type="predicted"/>
<dbReference type="InterPro" id="IPR051785">
    <property type="entry name" value="MMCE/EMCE_epimerase"/>
</dbReference>
<evidence type="ECO:0000313" key="4">
    <source>
        <dbReference type="Proteomes" id="UP000182489"/>
    </source>
</evidence>
<keyword evidence="1" id="KW-0479">Metal-binding</keyword>
<reference evidence="3 4" key="1">
    <citation type="submission" date="2016-11" db="EMBL/GenBank/DDBJ databases">
        <authorList>
            <person name="Varghese N."/>
            <person name="Submissions S."/>
        </authorList>
    </citation>
    <scope>NUCLEOTIDE SEQUENCE [LARGE SCALE GENOMIC DNA]</scope>
    <source>
        <strain evidence="3 4">NFR18</strain>
    </source>
</reference>
<dbReference type="InterPro" id="IPR037523">
    <property type="entry name" value="VOC_core"/>
</dbReference>
<dbReference type="RefSeq" id="WP_072453850.1">
    <property type="nucleotide sequence ID" value="NZ_FPKH01000001.1"/>
</dbReference>
<dbReference type="GO" id="GO:0046872">
    <property type="term" value="F:metal ion binding"/>
    <property type="evidence" value="ECO:0007669"/>
    <property type="project" value="UniProtKB-KW"/>
</dbReference>
<evidence type="ECO:0000313" key="3">
    <source>
        <dbReference type="EMBL" id="SFX44935.1"/>
    </source>
</evidence>
<dbReference type="InterPro" id="IPR029068">
    <property type="entry name" value="Glyas_Bleomycin-R_OHBP_Dase"/>
</dbReference>
<evidence type="ECO:0000259" key="2">
    <source>
        <dbReference type="PROSITE" id="PS51819"/>
    </source>
</evidence>
<sequence>MTVKRMDNVGIVVADIDAAIAFFTELGLVLEGRAPIEGGWADGVNGLHGMRVEIAMMRTPDGHSRLELSRFLAPPVVADHRNAPVNALGYLRVMFTVENIDDTLVRLVKHGAKLVGEVVQYENMYRLCYIRGPEGILIGLAEQLVQKTS</sequence>